<dbReference type="GeneTree" id="ENSGT00940000157807"/>
<comment type="catalytic activity">
    <reaction evidence="13">
        <text>L-tyrosyl-[protein] + ATP = O-phospho-L-tyrosyl-[protein] + ADP + H(+)</text>
        <dbReference type="Rhea" id="RHEA:10596"/>
        <dbReference type="Rhea" id="RHEA-COMP:10136"/>
        <dbReference type="Rhea" id="RHEA-COMP:20101"/>
        <dbReference type="ChEBI" id="CHEBI:15378"/>
        <dbReference type="ChEBI" id="CHEBI:30616"/>
        <dbReference type="ChEBI" id="CHEBI:46858"/>
        <dbReference type="ChEBI" id="CHEBI:61978"/>
        <dbReference type="ChEBI" id="CHEBI:456216"/>
        <dbReference type="EC" id="2.7.12.1"/>
    </reaction>
</comment>
<keyword evidence="8" id="KW-0418">Kinase</keyword>
<proteinExistence type="inferred from homology"/>
<reference evidence="16" key="1">
    <citation type="submission" date="2003-08" db="EMBL/GenBank/DDBJ databases">
        <authorList>
            <person name="Birren B."/>
            <person name="Nusbaum C."/>
            <person name="Abebe A."/>
            <person name="Abouelleil A."/>
            <person name="Adekoya E."/>
            <person name="Ait-zahra M."/>
            <person name="Allen N."/>
            <person name="Allen T."/>
            <person name="An P."/>
            <person name="Anderson M."/>
            <person name="Anderson S."/>
            <person name="Arachchi H."/>
            <person name="Armbruster J."/>
            <person name="Bachantsang P."/>
            <person name="Baldwin J."/>
            <person name="Barry A."/>
            <person name="Bayul T."/>
            <person name="Blitshsteyn B."/>
            <person name="Bloom T."/>
            <person name="Blye J."/>
            <person name="Boguslavskiy L."/>
            <person name="Borowsky M."/>
            <person name="Boukhgalter B."/>
            <person name="Brunache A."/>
            <person name="Butler J."/>
            <person name="Calixte N."/>
            <person name="Calvo S."/>
            <person name="Camarata J."/>
            <person name="Campo K."/>
            <person name="Chang J."/>
            <person name="Cheshatsang Y."/>
            <person name="Citroen M."/>
            <person name="Collymore A."/>
            <person name="Considine T."/>
            <person name="Cook A."/>
            <person name="Cooke P."/>
            <person name="Corum B."/>
            <person name="Cuomo C."/>
            <person name="David R."/>
            <person name="Dawoe T."/>
            <person name="Degray S."/>
            <person name="Dodge S."/>
            <person name="Dooley K."/>
            <person name="Dorje P."/>
            <person name="Dorjee K."/>
            <person name="Dorris L."/>
            <person name="Duffey N."/>
            <person name="Dupes A."/>
            <person name="Elkins T."/>
            <person name="Engels R."/>
            <person name="Erickson J."/>
            <person name="Farina A."/>
            <person name="Faro S."/>
            <person name="Ferreira P."/>
            <person name="Fischer H."/>
            <person name="Fitzgerald M."/>
            <person name="Foley K."/>
            <person name="Gage D."/>
            <person name="Galagan J."/>
            <person name="Gearin G."/>
            <person name="Gnerre S."/>
            <person name="Gnirke A."/>
            <person name="Goyette A."/>
            <person name="Graham J."/>
            <person name="Grandbois E."/>
            <person name="Gyaltsen K."/>
            <person name="Hafez N."/>
            <person name="Hagopian D."/>
            <person name="Hagos B."/>
            <person name="Hall J."/>
            <person name="Hatcher B."/>
            <person name="Heller A."/>
            <person name="Higgins H."/>
            <person name="Honan T."/>
            <person name="Horn A."/>
            <person name="Houde N."/>
            <person name="Hughes L."/>
            <person name="Hulme W."/>
            <person name="Husby E."/>
            <person name="Iliev I."/>
            <person name="Jaffe D."/>
            <person name="Jones C."/>
            <person name="Kamal M."/>
            <person name="Kamat A."/>
            <person name="Kamvysselis M."/>
            <person name="Karlsson E."/>
            <person name="Kells C."/>
            <person name="Kieu A."/>
            <person name="Kisner P."/>
            <person name="Kodira C."/>
            <person name="Kulbokas E."/>
            <person name="Labutti K."/>
            <person name="Lama D."/>
            <person name="Landers T."/>
            <person name="Leger J."/>
            <person name="Levine S."/>
            <person name="Lewis D."/>
            <person name="Lewis T."/>
            <person name="Lindblad-toh K."/>
            <person name="Liu X."/>
            <person name="Lokyitsang T."/>
            <person name="Lokyitsang Y."/>
            <person name="Lucien O."/>
            <person name="Lui A."/>
            <person name="Ma L.J."/>
            <person name="Mabbitt R."/>
            <person name="Macdonald J."/>
            <person name="Maclean C."/>
            <person name="Major J."/>
            <person name="Manning J."/>
            <person name="Marabella R."/>
            <person name="Maru K."/>
            <person name="Matthews C."/>
            <person name="Mauceli E."/>
            <person name="Mccarthy M."/>
            <person name="Mcdonough S."/>
            <person name="Mcghee T."/>
            <person name="Meldrim J."/>
            <person name="Meneus L."/>
            <person name="Mesirov J."/>
            <person name="Mihalev A."/>
            <person name="Mihova T."/>
            <person name="Mikkelsen T."/>
            <person name="Mlenga V."/>
            <person name="Moru K."/>
            <person name="Mozes J."/>
            <person name="Mulrain L."/>
            <person name="Munson G."/>
            <person name="Naylor J."/>
            <person name="Newes C."/>
            <person name="Nguyen C."/>
            <person name="Nguyen N."/>
            <person name="Nguyen T."/>
            <person name="Nicol R."/>
            <person name="Nielsen C."/>
            <person name="Nizzari M."/>
            <person name="Norbu C."/>
            <person name="Norbu N."/>
            <person name="O'donnell P."/>
            <person name="Okoawo O."/>
            <person name="O'leary S."/>
            <person name="Omotosho B."/>
            <person name="O'neill K."/>
            <person name="Osman S."/>
            <person name="Parker S."/>
            <person name="Perrin D."/>
            <person name="Phunkhang P."/>
            <person name="Piqani B."/>
            <person name="Purcell S."/>
            <person name="Rachupka T."/>
            <person name="Ramasamy U."/>
            <person name="Rameau R."/>
            <person name="Ray V."/>
            <person name="Raymond C."/>
            <person name="Retta R."/>
            <person name="Richardson S."/>
            <person name="Rise C."/>
            <person name="Rodriguez J."/>
            <person name="Rogers J."/>
            <person name="Rogov P."/>
            <person name="Rutman M."/>
            <person name="Schupbach R."/>
            <person name="Seaman C."/>
            <person name="Settipalli S."/>
            <person name="Sharpe T."/>
            <person name="Sheridan J."/>
            <person name="Sherpa N."/>
            <person name="Shi J."/>
            <person name="Smirnov S."/>
            <person name="Smith C."/>
            <person name="Sougnez C."/>
            <person name="Spencer B."/>
            <person name="Stalker J."/>
            <person name="Stange-thomann N."/>
            <person name="Stavropoulos S."/>
            <person name="Stetson K."/>
            <person name="Stone C."/>
            <person name="Stone S."/>
            <person name="Stubbs M."/>
            <person name="Talamas J."/>
            <person name="Tchuinga P."/>
            <person name="Tenzing P."/>
            <person name="Tesfaye S."/>
            <person name="Theodore J."/>
            <person name="Thoulutsang Y."/>
            <person name="Topham K."/>
            <person name="Towey S."/>
            <person name="Tsamla T."/>
            <person name="Tsomo N."/>
            <person name="Vallee D."/>
            <person name="Vassiliev H."/>
            <person name="Venkataraman V."/>
            <person name="Vinson J."/>
            <person name="Vo A."/>
            <person name="Wade C."/>
            <person name="Wang S."/>
            <person name="Wangchuk T."/>
            <person name="Wangdi T."/>
            <person name="Whittaker C."/>
            <person name="Wilkinson J."/>
            <person name="Wu Y."/>
            <person name="Wyman D."/>
            <person name="Yadav S."/>
            <person name="Yang S."/>
            <person name="Yang X."/>
            <person name="Yeager S."/>
            <person name="Yee E."/>
            <person name="Young G."/>
            <person name="Zainoun J."/>
            <person name="Zembeck L."/>
            <person name="Zimmer A."/>
            <person name="Zody M."/>
            <person name="Lander E."/>
        </authorList>
    </citation>
    <scope>NUCLEOTIDE SEQUENCE [LARGE SCALE GENOMIC DNA]</scope>
</reference>
<dbReference type="InterPro" id="IPR011009">
    <property type="entry name" value="Kinase-like_dom_sf"/>
</dbReference>
<dbReference type="GO" id="GO:0030036">
    <property type="term" value="P:actin cytoskeleton organization"/>
    <property type="evidence" value="ECO:0007669"/>
    <property type="project" value="TreeGrafter"/>
</dbReference>
<keyword evidence="6" id="KW-0808">Transferase</keyword>
<keyword evidence="5" id="KW-0723">Serine/threonine-protein kinase</keyword>
<dbReference type="STRING" id="51511.ENSCSAVP00000008860"/>
<dbReference type="GO" id="GO:0005524">
    <property type="term" value="F:ATP binding"/>
    <property type="evidence" value="ECO:0007669"/>
    <property type="project" value="UniProtKB-KW"/>
</dbReference>
<comment type="similarity">
    <text evidence="3">Belongs to the protein kinase superfamily. TKL Ser/Thr protein kinase family.</text>
</comment>
<dbReference type="InterPro" id="IPR008266">
    <property type="entry name" value="Tyr_kinase_AS"/>
</dbReference>
<dbReference type="InParanoid" id="H2YU50"/>
<keyword evidence="9" id="KW-0067">ATP-binding</keyword>
<evidence type="ECO:0000256" key="6">
    <source>
        <dbReference type="ARBA" id="ARBA00022679"/>
    </source>
</evidence>
<evidence type="ECO:0000256" key="5">
    <source>
        <dbReference type="ARBA" id="ARBA00022527"/>
    </source>
</evidence>
<comment type="cofactor">
    <cofactor evidence="2">
        <name>Mg(2+)</name>
        <dbReference type="ChEBI" id="CHEBI:18420"/>
    </cofactor>
</comment>
<dbReference type="Ensembl" id="ENSCSAVT00000008974.1">
    <property type="protein sequence ID" value="ENSCSAVP00000008860.1"/>
    <property type="gene ID" value="ENSCSAVG00000005257.1"/>
</dbReference>
<evidence type="ECO:0000256" key="4">
    <source>
        <dbReference type="ARBA" id="ARBA00013203"/>
    </source>
</evidence>
<dbReference type="OMA" id="FCNGCPE"/>
<dbReference type="GO" id="GO:0005634">
    <property type="term" value="C:nucleus"/>
    <property type="evidence" value="ECO:0007669"/>
    <property type="project" value="TreeGrafter"/>
</dbReference>
<keyword evidence="16" id="KW-1185">Reference proteome</keyword>
<dbReference type="Gene3D" id="3.30.200.20">
    <property type="entry name" value="Phosphorylase Kinase, domain 1"/>
    <property type="match status" value="1"/>
</dbReference>
<reference evidence="15" key="3">
    <citation type="submission" date="2025-09" db="UniProtKB">
        <authorList>
            <consortium name="Ensembl"/>
        </authorList>
    </citation>
    <scope>IDENTIFICATION</scope>
</reference>
<evidence type="ECO:0000313" key="16">
    <source>
        <dbReference type="Proteomes" id="UP000007875"/>
    </source>
</evidence>
<evidence type="ECO:0000256" key="1">
    <source>
        <dbReference type="ARBA" id="ARBA00001936"/>
    </source>
</evidence>
<evidence type="ECO:0000256" key="10">
    <source>
        <dbReference type="ARBA" id="ARBA00023211"/>
    </source>
</evidence>
<accession>H2YU50</accession>
<organism evidence="15 16">
    <name type="scientific">Ciona savignyi</name>
    <name type="common">Pacific transparent sea squirt</name>
    <dbReference type="NCBI Taxonomy" id="51511"/>
    <lineage>
        <taxon>Eukaryota</taxon>
        <taxon>Metazoa</taxon>
        <taxon>Chordata</taxon>
        <taxon>Tunicata</taxon>
        <taxon>Ascidiacea</taxon>
        <taxon>Phlebobranchia</taxon>
        <taxon>Cionidae</taxon>
        <taxon>Ciona</taxon>
    </lineage>
</organism>
<evidence type="ECO:0000256" key="11">
    <source>
        <dbReference type="ARBA" id="ARBA00049003"/>
    </source>
</evidence>
<dbReference type="EC" id="2.7.12.1" evidence="4"/>
<dbReference type="Gene3D" id="1.10.510.10">
    <property type="entry name" value="Transferase(Phosphotransferase) domain 1"/>
    <property type="match status" value="1"/>
</dbReference>
<dbReference type="Proteomes" id="UP000007875">
    <property type="component" value="Unassembled WGS sequence"/>
</dbReference>
<dbReference type="GO" id="GO:0004712">
    <property type="term" value="F:protein serine/threonine/tyrosine kinase activity"/>
    <property type="evidence" value="ECO:0007669"/>
    <property type="project" value="UniProtKB-EC"/>
</dbReference>
<comment type="catalytic activity">
    <reaction evidence="11">
        <text>L-seryl-[protein] + ATP = O-phospho-L-seryl-[protein] + ADP + H(+)</text>
        <dbReference type="Rhea" id="RHEA:17989"/>
        <dbReference type="Rhea" id="RHEA-COMP:9863"/>
        <dbReference type="Rhea" id="RHEA-COMP:11604"/>
        <dbReference type="ChEBI" id="CHEBI:15378"/>
        <dbReference type="ChEBI" id="CHEBI:29999"/>
        <dbReference type="ChEBI" id="CHEBI:30616"/>
        <dbReference type="ChEBI" id="CHEBI:83421"/>
        <dbReference type="ChEBI" id="CHEBI:456216"/>
        <dbReference type="EC" id="2.7.12.1"/>
    </reaction>
</comment>
<dbReference type="GO" id="GO:0005737">
    <property type="term" value="C:cytoplasm"/>
    <property type="evidence" value="ECO:0007669"/>
    <property type="project" value="TreeGrafter"/>
</dbReference>
<evidence type="ECO:0000256" key="12">
    <source>
        <dbReference type="ARBA" id="ARBA00049308"/>
    </source>
</evidence>
<name>H2YU50_CIOSA</name>
<evidence type="ECO:0000256" key="8">
    <source>
        <dbReference type="ARBA" id="ARBA00022777"/>
    </source>
</evidence>
<evidence type="ECO:0000256" key="3">
    <source>
        <dbReference type="ARBA" id="ARBA00005843"/>
    </source>
</evidence>
<reference evidence="15" key="2">
    <citation type="submission" date="2025-08" db="UniProtKB">
        <authorList>
            <consortium name="Ensembl"/>
        </authorList>
    </citation>
    <scope>IDENTIFICATION</scope>
</reference>
<keyword evidence="10" id="KW-0464">Manganese</keyword>
<evidence type="ECO:0000256" key="7">
    <source>
        <dbReference type="ARBA" id="ARBA00022741"/>
    </source>
</evidence>
<keyword evidence="7" id="KW-0547">Nucleotide-binding</keyword>
<dbReference type="PIRSF" id="PIRSF000654">
    <property type="entry name" value="Integrin-linked_kinase"/>
    <property type="match status" value="1"/>
</dbReference>
<dbReference type="AlphaFoldDB" id="H2YU50"/>
<evidence type="ECO:0000256" key="9">
    <source>
        <dbReference type="ARBA" id="ARBA00022840"/>
    </source>
</evidence>
<dbReference type="PROSITE" id="PS50011">
    <property type="entry name" value="PROTEIN_KINASE_DOM"/>
    <property type="match status" value="1"/>
</dbReference>
<dbReference type="GO" id="GO:0004674">
    <property type="term" value="F:protein serine/threonine kinase activity"/>
    <property type="evidence" value="ECO:0007669"/>
    <property type="project" value="UniProtKB-KW"/>
</dbReference>
<dbReference type="GO" id="GO:0046872">
    <property type="term" value="F:metal ion binding"/>
    <property type="evidence" value="ECO:0007669"/>
    <property type="project" value="UniProtKB-KW"/>
</dbReference>
<protein>
    <recommendedName>
        <fullName evidence="4">dual-specificity kinase</fullName>
        <ecNumber evidence="4">2.7.12.1</ecNumber>
    </recommendedName>
</protein>
<dbReference type="HOGENOM" id="CLU_000288_7_35_1"/>
<dbReference type="Pfam" id="PF07714">
    <property type="entry name" value="PK_Tyr_Ser-Thr"/>
    <property type="match status" value="1"/>
</dbReference>
<dbReference type="InterPro" id="IPR050940">
    <property type="entry name" value="Actin_reg-Ser/Thr_kinase"/>
</dbReference>
<comment type="catalytic activity">
    <reaction evidence="12">
        <text>L-threonyl-[protein] + ATP = O-phospho-L-threonyl-[protein] + ADP + H(+)</text>
        <dbReference type="Rhea" id="RHEA:46608"/>
        <dbReference type="Rhea" id="RHEA-COMP:11060"/>
        <dbReference type="Rhea" id="RHEA-COMP:11605"/>
        <dbReference type="ChEBI" id="CHEBI:15378"/>
        <dbReference type="ChEBI" id="CHEBI:30013"/>
        <dbReference type="ChEBI" id="CHEBI:30616"/>
        <dbReference type="ChEBI" id="CHEBI:61977"/>
        <dbReference type="ChEBI" id="CHEBI:456216"/>
        <dbReference type="EC" id="2.7.12.1"/>
    </reaction>
</comment>
<evidence type="ECO:0000256" key="2">
    <source>
        <dbReference type="ARBA" id="ARBA00001946"/>
    </source>
</evidence>
<comment type="cofactor">
    <cofactor evidence="1">
        <name>Mn(2+)</name>
        <dbReference type="ChEBI" id="CHEBI:29035"/>
    </cofactor>
</comment>
<evidence type="ECO:0000259" key="14">
    <source>
        <dbReference type="PROSITE" id="PS50011"/>
    </source>
</evidence>
<feature type="domain" description="Protein kinase" evidence="14">
    <location>
        <begin position="1"/>
        <end position="238"/>
    </location>
</feature>
<dbReference type="eggNOG" id="ENOG502QTCP">
    <property type="taxonomic scope" value="Eukaryota"/>
</dbReference>
<dbReference type="InterPro" id="IPR000719">
    <property type="entry name" value="Prot_kinase_dom"/>
</dbReference>
<evidence type="ECO:0000256" key="13">
    <source>
        <dbReference type="ARBA" id="ARBA00051680"/>
    </source>
</evidence>
<dbReference type="PROSITE" id="PS00109">
    <property type="entry name" value="PROTEIN_KINASE_TYR"/>
    <property type="match status" value="1"/>
</dbReference>
<dbReference type="PANTHER" id="PTHR46485">
    <property type="entry name" value="LIM DOMAIN KINASE 1"/>
    <property type="match status" value="1"/>
</dbReference>
<dbReference type="PANTHER" id="PTHR46485:SF5">
    <property type="entry name" value="CENTER DIVIDER, ISOFORM A"/>
    <property type="match status" value="1"/>
</dbReference>
<sequence length="251" mass="28311">MKRNRDTNTKMNILREVQLMNRLSHPNILKFIGVCVHEGKLHALTEYINGGDLDQLVTKKNVVIPWKQRMELSKDIASGMSYLHSVGIFHRDLTAKNCLVRSSTHKSGTAKMTAVVADLGLAEKIPTTPEEERKLSIVGTPYIIAPESLHGKPYNETACDMFSYGIVTCQLIALISCDPEELPRSRDFGLARDLFLKLVSASLPPPKDYLQLAFDCCLMDPKSRPPFKEILVRLENMLQAYRKRAEPKRSS</sequence>
<dbReference type="InterPro" id="IPR001245">
    <property type="entry name" value="Ser-Thr/Tyr_kinase_cat_dom"/>
</dbReference>
<evidence type="ECO:0000313" key="15">
    <source>
        <dbReference type="Ensembl" id="ENSCSAVP00000008860.1"/>
    </source>
</evidence>
<dbReference type="SUPFAM" id="SSF56112">
    <property type="entry name" value="Protein kinase-like (PK-like)"/>
    <property type="match status" value="1"/>
</dbReference>